<evidence type="ECO:0000259" key="8">
    <source>
        <dbReference type="Pfam" id="PF00999"/>
    </source>
</evidence>
<feature type="transmembrane region" description="Helical" evidence="7">
    <location>
        <begin position="36"/>
        <end position="68"/>
    </location>
</feature>
<dbReference type="Pfam" id="PF00999">
    <property type="entry name" value="Na_H_Exchanger"/>
    <property type="match status" value="1"/>
</dbReference>
<keyword evidence="2" id="KW-0813">Transport</keyword>
<evidence type="ECO:0000256" key="6">
    <source>
        <dbReference type="ARBA" id="ARBA00023136"/>
    </source>
</evidence>
<feature type="transmembrane region" description="Helical" evidence="7">
    <location>
        <begin position="107"/>
        <end position="130"/>
    </location>
</feature>
<feature type="transmembrane region" description="Helical" evidence="7">
    <location>
        <begin position="80"/>
        <end position="101"/>
    </location>
</feature>
<evidence type="ECO:0000256" key="2">
    <source>
        <dbReference type="ARBA" id="ARBA00022449"/>
    </source>
</evidence>
<reference evidence="10" key="1">
    <citation type="submission" date="2016-10" db="EMBL/GenBank/DDBJ databases">
        <authorList>
            <person name="de Groot N.N."/>
        </authorList>
    </citation>
    <scope>NUCLEOTIDE SEQUENCE [LARGE SCALE GENOMIC DNA]</scope>
    <source>
        <strain evidence="10">DSM 15758</strain>
    </source>
</reference>
<dbReference type="EMBL" id="FMWB01000032">
    <property type="protein sequence ID" value="SCZ48748.1"/>
    <property type="molecule type" value="Genomic_DNA"/>
</dbReference>
<name>A0A1G5PHB1_9PSED</name>
<dbReference type="Proteomes" id="UP000183046">
    <property type="component" value="Unassembled WGS sequence"/>
</dbReference>
<evidence type="ECO:0000256" key="3">
    <source>
        <dbReference type="ARBA" id="ARBA00022692"/>
    </source>
</evidence>
<evidence type="ECO:0000313" key="9">
    <source>
        <dbReference type="EMBL" id="SCZ48748.1"/>
    </source>
</evidence>
<evidence type="ECO:0000256" key="5">
    <source>
        <dbReference type="ARBA" id="ARBA00023065"/>
    </source>
</evidence>
<evidence type="ECO:0000256" key="1">
    <source>
        <dbReference type="ARBA" id="ARBA00004141"/>
    </source>
</evidence>
<sequence length="138" mass="14670">MGSRLSLGALVAIGLWLLNPLFQVLARAKARDVMTAAALLVVLGVALLMEIGGLSMAMGAFVAGVLLSESTFRHQLEADIEPFCGLLLGLFFLGVGMSLDLQVVDKAWMLIASGVLALMTVKALCIYGVARRPREKQP</sequence>
<keyword evidence="4 7" id="KW-1133">Transmembrane helix</keyword>
<keyword evidence="2" id="KW-0050">Antiport</keyword>
<comment type="caution">
    <text evidence="9">The sequence shown here is derived from an EMBL/GenBank/DDBJ whole genome shotgun (WGS) entry which is preliminary data.</text>
</comment>
<dbReference type="AlphaFoldDB" id="A0A1G5PHB1"/>
<dbReference type="GO" id="GO:0015297">
    <property type="term" value="F:antiporter activity"/>
    <property type="evidence" value="ECO:0007669"/>
    <property type="project" value="UniProtKB-KW"/>
</dbReference>
<dbReference type="PANTHER" id="PTHR46157:SF8">
    <property type="entry name" value="GLUTATHIONE-REGULATED POTASSIUM-EFFLUX SYSTEM PROTEIN"/>
    <property type="match status" value="1"/>
</dbReference>
<dbReference type="InterPro" id="IPR038770">
    <property type="entry name" value="Na+/solute_symporter_sf"/>
</dbReference>
<dbReference type="PANTHER" id="PTHR46157">
    <property type="entry name" value="K(+) EFFLUX ANTIPORTER 3, CHLOROPLASTIC"/>
    <property type="match status" value="1"/>
</dbReference>
<keyword evidence="6 7" id="KW-0472">Membrane</keyword>
<protein>
    <submittedName>
        <fullName evidence="9">Glutathione-regulated potassium-efflux system ancillary protein KefC/glutathione-regulated potassium-efflux system protein KefB</fullName>
    </submittedName>
</protein>
<keyword evidence="5" id="KW-0406">Ion transport</keyword>
<feature type="domain" description="Cation/H+ exchanger transmembrane" evidence="8">
    <location>
        <begin position="9"/>
        <end position="131"/>
    </location>
</feature>
<comment type="subcellular location">
    <subcellularLocation>
        <location evidence="1">Membrane</location>
        <topology evidence="1">Multi-pass membrane protein</topology>
    </subcellularLocation>
</comment>
<accession>A0A1G5PHB1</accession>
<evidence type="ECO:0000256" key="7">
    <source>
        <dbReference type="SAM" id="Phobius"/>
    </source>
</evidence>
<gene>
    <name evidence="9" type="ORF">SAMN05216279_1322</name>
</gene>
<keyword evidence="3 7" id="KW-0812">Transmembrane</keyword>
<organism evidence="9 10">
    <name type="scientific">Pseudomonas oryzihabitans</name>
    <dbReference type="NCBI Taxonomy" id="47885"/>
    <lineage>
        <taxon>Bacteria</taxon>
        <taxon>Pseudomonadati</taxon>
        <taxon>Pseudomonadota</taxon>
        <taxon>Gammaproteobacteria</taxon>
        <taxon>Pseudomonadales</taxon>
        <taxon>Pseudomonadaceae</taxon>
        <taxon>Pseudomonas</taxon>
    </lineage>
</organism>
<dbReference type="Gene3D" id="1.20.1530.20">
    <property type="match status" value="1"/>
</dbReference>
<evidence type="ECO:0000313" key="10">
    <source>
        <dbReference type="Proteomes" id="UP000183046"/>
    </source>
</evidence>
<dbReference type="GO" id="GO:1902600">
    <property type="term" value="P:proton transmembrane transport"/>
    <property type="evidence" value="ECO:0007669"/>
    <property type="project" value="InterPro"/>
</dbReference>
<dbReference type="GO" id="GO:0005886">
    <property type="term" value="C:plasma membrane"/>
    <property type="evidence" value="ECO:0007669"/>
    <property type="project" value="TreeGrafter"/>
</dbReference>
<evidence type="ECO:0000256" key="4">
    <source>
        <dbReference type="ARBA" id="ARBA00022989"/>
    </source>
</evidence>
<dbReference type="InterPro" id="IPR006153">
    <property type="entry name" value="Cation/H_exchanger_TM"/>
</dbReference>
<proteinExistence type="predicted"/>